<keyword evidence="2" id="KW-1185">Reference proteome</keyword>
<dbReference type="EMBL" id="RQGG01000010">
    <property type="protein sequence ID" value="TGL55535.1"/>
    <property type="molecule type" value="Genomic_DNA"/>
</dbReference>
<gene>
    <name evidence="1" type="ORF">EHQ59_03750</name>
</gene>
<organism evidence="1 2">
    <name type="scientific">Leptospira kemamanensis</name>
    <dbReference type="NCBI Taxonomy" id="2484942"/>
    <lineage>
        <taxon>Bacteria</taxon>
        <taxon>Pseudomonadati</taxon>
        <taxon>Spirochaetota</taxon>
        <taxon>Spirochaetia</taxon>
        <taxon>Leptospirales</taxon>
        <taxon>Leptospiraceae</taxon>
        <taxon>Leptospira</taxon>
    </lineage>
</organism>
<sequence>MYFEKKLRILLFFLCFLFLECGVSLRVYRPFPNEREYDFVKKMDHIEIFVKDENRLQMAVYDPYFFDAESLENEYGPISYLIRKELSIRENRYPRLIERGGKIRVETFELVSLDRCYYNLTYVRMKAKIQIQGMAEEEFQYYDEIPSSVTNCYLLGSAITIFPLIWYVPYNGFRGNREDQINQLGRNALNEFFVQLEQSSGFSNLSPSAKEIQKNEVITPPVRKPPKVEEPMDPKLKEILDSL</sequence>
<evidence type="ECO:0000313" key="1">
    <source>
        <dbReference type="EMBL" id="TGL55535.1"/>
    </source>
</evidence>
<evidence type="ECO:0000313" key="2">
    <source>
        <dbReference type="Proteomes" id="UP000297609"/>
    </source>
</evidence>
<dbReference type="AlphaFoldDB" id="A0A4R9JTE5"/>
<comment type="caution">
    <text evidence="1">The sequence shown here is derived from an EMBL/GenBank/DDBJ whole genome shotgun (WGS) entry which is preliminary data.</text>
</comment>
<proteinExistence type="predicted"/>
<dbReference type="OrthoDB" id="344209at2"/>
<dbReference type="RefSeq" id="WP_135617810.1">
    <property type="nucleotide sequence ID" value="NZ_RQGG01000010.1"/>
</dbReference>
<protein>
    <submittedName>
        <fullName evidence="1">Uncharacterized protein</fullName>
    </submittedName>
</protein>
<name>A0A4R9JTE5_9LEPT</name>
<accession>A0A4R9JTE5</accession>
<dbReference type="Proteomes" id="UP000297609">
    <property type="component" value="Unassembled WGS sequence"/>
</dbReference>
<reference evidence="1" key="1">
    <citation type="journal article" date="2019" name="PLoS Negl. Trop. Dis.">
        <title>Revisiting the worldwide diversity of Leptospira species in the environment.</title>
        <authorList>
            <person name="Vincent A.T."/>
            <person name="Schiettekatte O."/>
            <person name="Bourhy P."/>
            <person name="Veyrier F.J."/>
            <person name="Picardeau M."/>
        </authorList>
    </citation>
    <scope>NUCLEOTIDE SEQUENCE [LARGE SCALE GENOMIC DNA]</scope>
    <source>
        <strain evidence="1">201702454</strain>
    </source>
</reference>